<proteinExistence type="predicted"/>
<reference evidence="1 2" key="1">
    <citation type="submission" date="2018-01" db="EMBL/GenBank/DDBJ databases">
        <title>Genomic Encyclopedia of Type Strains, Phase III (KMG-III): the genomes of soil and plant-associated and newly described type strains.</title>
        <authorList>
            <person name="Whitman W."/>
        </authorList>
    </citation>
    <scope>NUCLEOTIDE SEQUENCE [LARGE SCALE GENOMIC DNA]</scope>
    <source>
        <strain evidence="1 2">1131</strain>
    </source>
</reference>
<keyword evidence="2" id="KW-1185">Reference proteome</keyword>
<name>A0A2S4MKX9_9HYPH</name>
<dbReference type="Proteomes" id="UP000236919">
    <property type="component" value="Unassembled WGS sequence"/>
</dbReference>
<dbReference type="EMBL" id="PQFZ01000002">
    <property type="protein sequence ID" value="POR55444.1"/>
    <property type="molecule type" value="Genomic_DNA"/>
</dbReference>
<sequence>MLAGVCLTFCGAAAAQDQSAVPEDFFVNRPAFSPPEQVARMPATCETVKTQLPNAVPADARVDMAIKGPVSLIQTDGTLWYVAVCSDPGVRILCVTYSGNELKLGDQVILRGGYNRQDERHVLLDPCLASPDRGEASGED</sequence>
<accession>A0A2S4MKX9</accession>
<evidence type="ECO:0000313" key="2">
    <source>
        <dbReference type="Proteomes" id="UP000236919"/>
    </source>
</evidence>
<comment type="caution">
    <text evidence="1">The sequence shown here is derived from an EMBL/GenBank/DDBJ whole genome shotgun (WGS) entry which is preliminary data.</text>
</comment>
<protein>
    <submittedName>
        <fullName evidence="1">Uncharacterized protein</fullName>
    </submittedName>
</protein>
<gene>
    <name evidence="1" type="ORF">CYD53_102331</name>
</gene>
<organism evidence="1 2">
    <name type="scientific">Bosea psychrotolerans</name>
    <dbReference type="NCBI Taxonomy" id="1871628"/>
    <lineage>
        <taxon>Bacteria</taxon>
        <taxon>Pseudomonadati</taxon>
        <taxon>Pseudomonadota</taxon>
        <taxon>Alphaproteobacteria</taxon>
        <taxon>Hyphomicrobiales</taxon>
        <taxon>Boseaceae</taxon>
        <taxon>Bosea</taxon>
    </lineage>
</organism>
<evidence type="ECO:0000313" key="1">
    <source>
        <dbReference type="EMBL" id="POR55444.1"/>
    </source>
</evidence>
<dbReference type="AlphaFoldDB" id="A0A2S4MKX9"/>